<dbReference type="InterPro" id="IPR009061">
    <property type="entry name" value="DNA-bd_dom_put_sf"/>
</dbReference>
<dbReference type="InterPro" id="IPR041657">
    <property type="entry name" value="HTH_17"/>
</dbReference>
<gene>
    <name evidence="2" type="ORF">KL86DPRO_20510</name>
</gene>
<sequence>MSQANISAATPQGVMRAKGVAAFFNIGLSTVWKWHAEGKLPPGIRISPRCTVWRRSDLEAFLERQAAANGVE</sequence>
<accession>A0A212K1S9</accession>
<feature type="domain" description="Helix-turn-helix" evidence="1">
    <location>
        <begin position="20"/>
        <end position="65"/>
    </location>
</feature>
<organism evidence="2">
    <name type="scientific">uncultured delta proteobacterium</name>
    <dbReference type="NCBI Taxonomy" id="34034"/>
    <lineage>
        <taxon>Bacteria</taxon>
        <taxon>Deltaproteobacteria</taxon>
        <taxon>environmental samples</taxon>
    </lineage>
</organism>
<proteinExistence type="predicted"/>
<dbReference type="Pfam" id="PF12728">
    <property type="entry name" value="HTH_17"/>
    <property type="match status" value="1"/>
</dbReference>
<reference evidence="2" key="1">
    <citation type="submission" date="2016-04" db="EMBL/GenBank/DDBJ databases">
        <authorList>
            <person name="Evans L.H."/>
            <person name="Alamgir A."/>
            <person name="Owens N."/>
            <person name="Weber N.D."/>
            <person name="Virtaneva K."/>
            <person name="Barbian K."/>
            <person name="Babar A."/>
            <person name="Rosenke K."/>
        </authorList>
    </citation>
    <scope>NUCLEOTIDE SEQUENCE</scope>
    <source>
        <strain evidence="2">86</strain>
    </source>
</reference>
<protein>
    <recommendedName>
        <fullName evidence="1">Helix-turn-helix domain-containing protein</fullName>
    </recommendedName>
</protein>
<evidence type="ECO:0000313" key="2">
    <source>
        <dbReference type="EMBL" id="SBW05568.1"/>
    </source>
</evidence>
<dbReference type="SUPFAM" id="SSF46955">
    <property type="entry name" value="Putative DNA-binding domain"/>
    <property type="match status" value="1"/>
</dbReference>
<dbReference type="EMBL" id="FLUQ01000002">
    <property type="protein sequence ID" value="SBW05568.1"/>
    <property type="molecule type" value="Genomic_DNA"/>
</dbReference>
<dbReference type="Gene3D" id="1.10.238.160">
    <property type="match status" value="1"/>
</dbReference>
<dbReference type="AlphaFoldDB" id="A0A212K1S9"/>
<name>A0A212K1S9_9DELT</name>
<evidence type="ECO:0000259" key="1">
    <source>
        <dbReference type="Pfam" id="PF12728"/>
    </source>
</evidence>